<feature type="region of interest" description="Disordered" evidence="1">
    <location>
        <begin position="1"/>
        <end position="30"/>
    </location>
</feature>
<sequence>MDQNTRTDGFPDFLESCTSPPGSRDGGSDGVAHYVDMRDEWQSSRALARRYGRYDAQGFLVNFDHTTAYLEPRKAPSPPTTTCGSPFAPLSLTRNSLVDHSSSRSEALIAIPYESTSEAGSQSLAMPQIRFSDAYRKWWLEEYSRPEPAATVRHTMKNSSRANWQGFWLARGTLRGCVKVIEQHGPGYWRAKGTMKDTEQRGEADRSDGFWKRVVNKMRRVSSEGNDA</sequence>
<dbReference type="GeneID" id="27703155"/>
<dbReference type="RefSeq" id="XP_016616042.1">
    <property type="nucleotide sequence ID" value="XM_016767944.1"/>
</dbReference>
<dbReference type="OrthoDB" id="4142171at2759"/>
<dbReference type="HOGENOM" id="CLU_1224647_0_0_1"/>
<organism evidence="2">
    <name type="scientific">Cladophialophora bantiana (strain ATCC 10958 / CBS 173.52 / CDC B-1940 / NIH 8579)</name>
    <name type="common">Xylohypha bantiana</name>
    <dbReference type="NCBI Taxonomy" id="1442370"/>
    <lineage>
        <taxon>Eukaryota</taxon>
        <taxon>Fungi</taxon>
        <taxon>Dikarya</taxon>
        <taxon>Ascomycota</taxon>
        <taxon>Pezizomycotina</taxon>
        <taxon>Eurotiomycetes</taxon>
        <taxon>Chaetothyriomycetidae</taxon>
        <taxon>Chaetothyriales</taxon>
        <taxon>Herpotrichiellaceae</taxon>
        <taxon>Cladophialophora</taxon>
    </lineage>
</organism>
<name>A0A0D2H7U2_CLAB1</name>
<evidence type="ECO:0000256" key="1">
    <source>
        <dbReference type="SAM" id="MobiDB-lite"/>
    </source>
</evidence>
<reference evidence="2" key="1">
    <citation type="submission" date="2015-01" db="EMBL/GenBank/DDBJ databases">
        <title>The Genome Sequence of Cladophialophora bantiana CBS 173.52.</title>
        <authorList>
            <consortium name="The Broad Institute Genomics Platform"/>
            <person name="Cuomo C."/>
            <person name="de Hoog S."/>
            <person name="Gorbushina A."/>
            <person name="Stielow B."/>
            <person name="Teixiera M."/>
            <person name="Abouelleil A."/>
            <person name="Chapman S.B."/>
            <person name="Priest M."/>
            <person name="Young S.K."/>
            <person name="Wortman J."/>
            <person name="Nusbaum C."/>
            <person name="Birren B."/>
        </authorList>
    </citation>
    <scope>NUCLEOTIDE SEQUENCE [LARGE SCALE GENOMIC DNA]</scope>
    <source>
        <strain evidence="2">CBS 173.52</strain>
    </source>
</reference>
<protein>
    <submittedName>
        <fullName evidence="2">Uncharacterized protein</fullName>
    </submittedName>
</protein>
<evidence type="ECO:0000313" key="2">
    <source>
        <dbReference type="EMBL" id="KIW89373.1"/>
    </source>
</evidence>
<gene>
    <name evidence="2" type="ORF">Z519_10227</name>
</gene>
<dbReference type="EMBL" id="KN846996">
    <property type="protein sequence ID" value="KIW89373.1"/>
    <property type="molecule type" value="Genomic_DNA"/>
</dbReference>
<accession>A0A0D2H7U2</accession>
<proteinExistence type="predicted"/>
<dbReference type="AlphaFoldDB" id="A0A0D2H7U2"/>
<dbReference type="VEuPathDB" id="FungiDB:Z519_10227"/>